<evidence type="ECO:0000313" key="1">
    <source>
        <dbReference type="EMBL" id="KAK3724702.1"/>
    </source>
</evidence>
<organism evidence="1 2">
    <name type="scientific">Elysia crispata</name>
    <name type="common">lettuce slug</name>
    <dbReference type="NCBI Taxonomy" id="231223"/>
    <lineage>
        <taxon>Eukaryota</taxon>
        <taxon>Metazoa</taxon>
        <taxon>Spiralia</taxon>
        <taxon>Lophotrochozoa</taxon>
        <taxon>Mollusca</taxon>
        <taxon>Gastropoda</taxon>
        <taxon>Heterobranchia</taxon>
        <taxon>Euthyneura</taxon>
        <taxon>Panpulmonata</taxon>
        <taxon>Sacoglossa</taxon>
        <taxon>Placobranchoidea</taxon>
        <taxon>Plakobranchidae</taxon>
        <taxon>Elysia</taxon>
    </lineage>
</organism>
<dbReference type="EMBL" id="JAWDGP010007341">
    <property type="protein sequence ID" value="KAK3724702.1"/>
    <property type="molecule type" value="Genomic_DNA"/>
</dbReference>
<dbReference type="AlphaFoldDB" id="A0AAE0XY29"/>
<keyword evidence="2" id="KW-1185">Reference proteome</keyword>
<evidence type="ECO:0000313" key="2">
    <source>
        <dbReference type="Proteomes" id="UP001283361"/>
    </source>
</evidence>
<gene>
    <name evidence="1" type="ORF">RRG08_041182</name>
</gene>
<comment type="caution">
    <text evidence="1">The sequence shown here is derived from an EMBL/GenBank/DDBJ whole genome shotgun (WGS) entry which is preliminary data.</text>
</comment>
<dbReference type="Proteomes" id="UP001283361">
    <property type="component" value="Unassembled WGS sequence"/>
</dbReference>
<accession>A0AAE0XY29</accession>
<proteinExistence type="predicted"/>
<sequence>MLLKAVTLTGYSGPGAATQPAVHLRVGAPIKPSQRSADTCGMAALWGKLAQQQPEWKENAVFRNHGERFGEMSSQMFKCVSEPNGIQEQPDYIQECLDSICKSNIATSYRSGTKKIYPYFTVGKTLDPSSFDAHLFLVACRHGLFVSVNKQTNRPDKNQYHNARDDVWIIVCQSVSSQTSNLIPVQNRVIGDLLCFQPINSLTLTHSSPVQVFTETSGIIAVSYRGVQEYQQTFHFLSLSRRIPAGITLILLRFFGVEFISIFL</sequence>
<name>A0AAE0XY29_9GAST</name>
<reference evidence="1" key="1">
    <citation type="journal article" date="2023" name="G3 (Bethesda)">
        <title>A reference genome for the long-term kleptoplast-retaining sea slug Elysia crispata morphotype clarki.</title>
        <authorList>
            <person name="Eastman K.E."/>
            <person name="Pendleton A.L."/>
            <person name="Shaikh M.A."/>
            <person name="Suttiyut T."/>
            <person name="Ogas R."/>
            <person name="Tomko P."/>
            <person name="Gavelis G."/>
            <person name="Widhalm J.R."/>
            <person name="Wisecaver J.H."/>
        </authorList>
    </citation>
    <scope>NUCLEOTIDE SEQUENCE</scope>
    <source>
        <strain evidence="1">ECLA1</strain>
    </source>
</reference>
<protein>
    <submittedName>
        <fullName evidence="1">Uncharacterized protein</fullName>
    </submittedName>
</protein>